<dbReference type="EMBL" id="CABITT030000001">
    <property type="protein sequence ID" value="VVA92471.1"/>
    <property type="molecule type" value="Genomic_DNA"/>
</dbReference>
<dbReference type="AlphaFoldDB" id="A0A565ASU2"/>
<dbReference type="Proteomes" id="UP000489600">
    <property type="component" value="Unassembled WGS sequence"/>
</dbReference>
<keyword evidence="3" id="KW-1185">Reference proteome</keyword>
<proteinExistence type="predicted"/>
<feature type="region of interest" description="Disordered" evidence="1">
    <location>
        <begin position="266"/>
        <end position="292"/>
    </location>
</feature>
<evidence type="ECO:0008006" key="4">
    <source>
        <dbReference type="Google" id="ProtNLM"/>
    </source>
</evidence>
<evidence type="ECO:0000313" key="2">
    <source>
        <dbReference type="EMBL" id="VVA92471.1"/>
    </source>
</evidence>
<accession>A0A565ASU2</accession>
<organism evidence="2 3">
    <name type="scientific">Arabis nemorensis</name>
    <dbReference type="NCBI Taxonomy" id="586526"/>
    <lineage>
        <taxon>Eukaryota</taxon>
        <taxon>Viridiplantae</taxon>
        <taxon>Streptophyta</taxon>
        <taxon>Embryophyta</taxon>
        <taxon>Tracheophyta</taxon>
        <taxon>Spermatophyta</taxon>
        <taxon>Magnoliopsida</taxon>
        <taxon>eudicotyledons</taxon>
        <taxon>Gunneridae</taxon>
        <taxon>Pentapetalae</taxon>
        <taxon>rosids</taxon>
        <taxon>malvids</taxon>
        <taxon>Brassicales</taxon>
        <taxon>Brassicaceae</taxon>
        <taxon>Arabideae</taxon>
        <taxon>Arabis</taxon>
    </lineage>
</organism>
<name>A0A565ASU2_9BRAS</name>
<protein>
    <recommendedName>
        <fullName evidence="4">DUF1204 domain-containing protein</fullName>
    </recommendedName>
</protein>
<evidence type="ECO:0000313" key="3">
    <source>
        <dbReference type="Proteomes" id="UP000489600"/>
    </source>
</evidence>
<reference evidence="2" key="1">
    <citation type="submission" date="2019-07" db="EMBL/GenBank/DDBJ databases">
        <authorList>
            <person name="Dittberner H."/>
        </authorList>
    </citation>
    <scope>NUCLEOTIDE SEQUENCE [LARGE SCALE GENOMIC DNA]</scope>
</reference>
<gene>
    <name evidence="2" type="ORF">ANE_LOCUS2916</name>
</gene>
<comment type="caution">
    <text evidence="2">The sequence shown here is derived from an EMBL/GenBank/DDBJ whole genome shotgun (WGS) entry which is preliminary data.</text>
</comment>
<feature type="compositionally biased region" description="Basic and acidic residues" evidence="1">
    <location>
        <begin position="107"/>
        <end position="139"/>
    </location>
</feature>
<sequence>MFYRTGCYTLELAPLRPYTFPPIKPKMPRQKKAKKEMVKAKFKRANYTDVGQESPALSKWTVVKQVGPSVAAQGASKQVSFHTEKAAEASLAAKKAEKRVANPSTEVAKKVSDKETEKKRPTEVAVERSKKKQRVEESTQKTASIEAAATGFEEEPATYDLSFTFKSKDHIASILQACTELCSKIPCSTDHEFPEPDDLIEAEAYLLFTGSVMEVSSFNLIVCFKILAFIISLLIDLLLTDDHTWESDHRKIRALVLRASKEARGLSERGGNKTASERRRGRAREEKDEKESLRSFHDQETFRLRSSRRYEVTQIIAKCDAKILRFKKSISDNEEANRLSALMNQAMAIKDYLAGFKKAEADVCGDRFKELDVNFNRFEKDFDALDVEEVTDGDFKMTPPPWMSSNLP</sequence>
<evidence type="ECO:0000256" key="1">
    <source>
        <dbReference type="SAM" id="MobiDB-lite"/>
    </source>
</evidence>
<feature type="region of interest" description="Disordered" evidence="1">
    <location>
        <begin position="93"/>
        <end position="140"/>
    </location>
</feature>